<gene>
    <name evidence="8 10" type="primary">tilS</name>
    <name evidence="10" type="ORF">ACFO26_01880</name>
</gene>
<evidence type="ECO:0000256" key="5">
    <source>
        <dbReference type="ARBA" id="ARBA00022741"/>
    </source>
</evidence>
<comment type="similarity">
    <text evidence="8">Belongs to the tRNA(Ile)-lysidine synthase family.</text>
</comment>
<dbReference type="InterPro" id="IPR011063">
    <property type="entry name" value="TilS/TtcA_N"/>
</dbReference>
<dbReference type="HAMAP" id="MF_01161">
    <property type="entry name" value="tRNA_Ile_lys_synt"/>
    <property type="match status" value="1"/>
</dbReference>
<dbReference type="GO" id="GO:0032267">
    <property type="term" value="F:tRNA(Ile)-lysidine synthase activity"/>
    <property type="evidence" value="ECO:0007669"/>
    <property type="project" value="UniProtKB-EC"/>
</dbReference>
<proteinExistence type="inferred from homology"/>
<keyword evidence="11" id="KW-1185">Reference proteome</keyword>
<evidence type="ECO:0000256" key="2">
    <source>
        <dbReference type="ARBA" id="ARBA00022490"/>
    </source>
</evidence>
<keyword evidence="6 8" id="KW-0067">ATP-binding</keyword>
<comment type="function">
    <text evidence="8">Ligates lysine onto the cytidine present at position 34 of the AUA codon-specific tRNA(Ile) that contains the anticodon CAU, in an ATP-dependent manner. Cytidine is converted to lysidine, thus changing the amino acid specificity of the tRNA from methionine to isoleucine.</text>
</comment>
<dbReference type="Pfam" id="PF11734">
    <property type="entry name" value="TilS_C"/>
    <property type="match status" value="1"/>
</dbReference>
<dbReference type="CDD" id="cd01992">
    <property type="entry name" value="TilS_N"/>
    <property type="match status" value="1"/>
</dbReference>
<feature type="binding site" evidence="8">
    <location>
        <begin position="29"/>
        <end position="34"/>
    </location>
    <ligand>
        <name>ATP</name>
        <dbReference type="ChEBI" id="CHEBI:30616"/>
    </ligand>
</feature>
<dbReference type="PANTHER" id="PTHR43033">
    <property type="entry name" value="TRNA(ILE)-LYSIDINE SYNTHASE-RELATED"/>
    <property type="match status" value="1"/>
</dbReference>
<dbReference type="SMART" id="SM00977">
    <property type="entry name" value="TilS_C"/>
    <property type="match status" value="1"/>
</dbReference>
<dbReference type="InterPro" id="IPR012795">
    <property type="entry name" value="tRNA_Ile_lys_synt_N"/>
</dbReference>
<sequence length="419" mass="48944">MTNSERKFLKIIKEKAYFSVHKKVLVALSGGVDSMTLFNWLYDLQAELDIELGIAHINHGLREASEMEERELRKLAQKLSVAIYVDKFTGKFTEENARHFRYDFFEKTMKENGYTALVTAHHKGDIVETVLMREITGRPLRSLQGIKDCQPFAHGELIRPLLQFEKSEFDAPFFFEDITNQGTDYLRNRIRNQIIPELSQENPQFTKAILSLSNEVSLAMSAISENISELNILSDKINLDKFLQQSPALQHFILQEYLTYFPDLALTKATFNELLHIVSRPQQYHSSLSKDYDFVKNDKFIYIIEQKHEKKDELEILYENPHDDSFLEVNLPINGKLEIRKRQSGDTIIINGHHKKLRKYFIENHVPLEKRENFLIFVDKELYAIADLACSDLSKRIKSDKMKRTLWVKPVVREDNKNA</sequence>
<evidence type="ECO:0000313" key="11">
    <source>
        <dbReference type="Proteomes" id="UP001595987"/>
    </source>
</evidence>
<name>A0ABV9JAF0_9LACT</name>
<dbReference type="InterPro" id="IPR014729">
    <property type="entry name" value="Rossmann-like_a/b/a_fold"/>
</dbReference>
<dbReference type="SUPFAM" id="SSF52402">
    <property type="entry name" value="Adenine nucleotide alpha hydrolases-like"/>
    <property type="match status" value="1"/>
</dbReference>
<evidence type="ECO:0000256" key="1">
    <source>
        <dbReference type="ARBA" id="ARBA00004496"/>
    </source>
</evidence>
<evidence type="ECO:0000256" key="3">
    <source>
        <dbReference type="ARBA" id="ARBA00022598"/>
    </source>
</evidence>
<comment type="domain">
    <text evidence="8">The N-terminal region contains the highly conserved SGGXDS motif, predicted to be a P-loop motif involved in ATP binding.</text>
</comment>
<reference evidence="11" key="1">
    <citation type="journal article" date="2019" name="Int. J. Syst. Evol. Microbiol.">
        <title>The Global Catalogue of Microorganisms (GCM) 10K type strain sequencing project: providing services to taxonomists for standard genome sequencing and annotation.</title>
        <authorList>
            <consortium name="The Broad Institute Genomics Platform"/>
            <consortium name="The Broad Institute Genome Sequencing Center for Infectious Disease"/>
            <person name="Wu L."/>
            <person name="Ma J."/>
        </authorList>
    </citation>
    <scope>NUCLEOTIDE SEQUENCE [LARGE SCALE GENOMIC DNA]</scope>
    <source>
        <strain evidence="11">CCUG 63287</strain>
    </source>
</reference>
<dbReference type="Pfam" id="PF01171">
    <property type="entry name" value="ATP_bind_3"/>
    <property type="match status" value="1"/>
</dbReference>
<keyword evidence="2 8" id="KW-0963">Cytoplasm</keyword>
<dbReference type="EMBL" id="JBHSGD010000002">
    <property type="protein sequence ID" value="MFC4651660.1"/>
    <property type="molecule type" value="Genomic_DNA"/>
</dbReference>
<organism evidence="10 11">
    <name type="scientific">Lactococcus nasutitermitis</name>
    <dbReference type="NCBI Taxonomy" id="1652957"/>
    <lineage>
        <taxon>Bacteria</taxon>
        <taxon>Bacillati</taxon>
        <taxon>Bacillota</taxon>
        <taxon>Bacilli</taxon>
        <taxon>Lactobacillales</taxon>
        <taxon>Streptococcaceae</taxon>
        <taxon>Lactococcus</taxon>
    </lineage>
</organism>
<comment type="caution">
    <text evidence="10">The sequence shown here is derived from an EMBL/GenBank/DDBJ whole genome shotgun (WGS) entry which is preliminary data.</text>
</comment>
<evidence type="ECO:0000256" key="6">
    <source>
        <dbReference type="ARBA" id="ARBA00022840"/>
    </source>
</evidence>
<dbReference type="NCBIfam" id="TIGR02432">
    <property type="entry name" value="lysidine_TilS_N"/>
    <property type="match status" value="1"/>
</dbReference>
<protein>
    <recommendedName>
        <fullName evidence="8">tRNA(Ile)-lysidine synthase</fullName>
        <ecNumber evidence="8">6.3.4.19</ecNumber>
    </recommendedName>
    <alternativeName>
        <fullName evidence="8">tRNA(Ile)-2-lysyl-cytidine synthase</fullName>
    </alternativeName>
    <alternativeName>
        <fullName evidence="8">tRNA(Ile)-lysidine synthetase</fullName>
    </alternativeName>
</protein>
<comment type="subcellular location">
    <subcellularLocation>
        <location evidence="1 8">Cytoplasm</location>
    </subcellularLocation>
</comment>
<dbReference type="SUPFAM" id="SSF56037">
    <property type="entry name" value="PheT/TilS domain"/>
    <property type="match status" value="1"/>
</dbReference>
<dbReference type="Gene3D" id="3.40.50.620">
    <property type="entry name" value="HUPs"/>
    <property type="match status" value="1"/>
</dbReference>
<dbReference type="PANTHER" id="PTHR43033:SF1">
    <property type="entry name" value="TRNA(ILE)-LYSIDINE SYNTHASE-RELATED"/>
    <property type="match status" value="1"/>
</dbReference>
<evidence type="ECO:0000256" key="8">
    <source>
        <dbReference type="HAMAP-Rule" id="MF_01161"/>
    </source>
</evidence>
<evidence type="ECO:0000259" key="9">
    <source>
        <dbReference type="SMART" id="SM00977"/>
    </source>
</evidence>
<dbReference type="NCBIfam" id="TIGR02433">
    <property type="entry name" value="lysidine_TilS_C"/>
    <property type="match status" value="1"/>
</dbReference>
<dbReference type="InterPro" id="IPR012094">
    <property type="entry name" value="tRNA_Ile_lys_synt"/>
</dbReference>
<keyword evidence="3 8" id="KW-0436">Ligase</keyword>
<evidence type="ECO:0000256" key="4">
    <source>
        <dbReference type="ARBA" id="ARBA00022694"/>
    </source>
</evidence>
<dbReference type="Proteomes" id="UP001595987">
    <property type="component" value="Unassembled WGS sequence"/>
</dbReference>
<accession>A0ABV9JAF0</accession>
<dbReference type="InterPro" id="IPR012796">
    <property type="entry name" value="Lysidine-tRNA-synth_C"/>
</dbReference>
<dbReference type="RefSeq" id="WP_213536598.1">
    <property type="nucleotide sequence ID" value="NZ_BOVQ01000008.1"/>
</dbReference>
<keyword evidence="4 8" id="KW-0819">tRNA processing</keyword>
<comment type="catalytic activity">
    <reaction evidence="7 8">
        <text>cytidine(34) in tRNA(Ile2) + L-lysine + ATP = lysidine(34) in tRNA(Ile2) + AMP + diphosphate + H(+)</text>
        <dbReference type="Rhea" id="RHEA:43744"/>
        <dbReference type="Rhea" id="RHEA-COMP:10625"/>
        <dbReference type="Rhea" id="RHEA-COMP:10670"/>
        <dbReference type="ChEBI" id="CHEBI:15378"/>
        <dbReference type="ChEBI" id="CHEBI:30616"/>
        <dbReference type="ChEBI" id="CHEBI:32551"/>
        <dbReference type="ChEBI" id="CHEBI:33019"/>
        <dbReference type="ChEBI" id="CHEBI:82748"/>
        <dbReference type="ChEBI" id="CHEBI:83665"/>
        <dbReference type="ChEBI" id="CHEBI:456215"/>
        <dbReference type="EC" id="6.3.4.19"/>
    </reaction>
</comment>
<feature type="domain" description="Lysidine-tRNA(Ile) synthetase C-terminal" evidence="9">
    <location>
        <begin position="337"/>
        <end position="407"/>
    </location>
</feature>
<evidence type="ECO:0000256" key="7">
    <source>
        <dbReference type="ARBA" id="ARBA00048539"/>
    </source>
</evidence>
<keyword evidence="5 8" id="KW-0547">Nucleotide-binding</keyword>
<dbReference type="EC" id="6.3.4.19" evidence="8"/>
<evidence type="ECO:0000313" key="10">
    <source>
        <dbReference type="EMBL" id="MFC4651660.1"/>
    </source>
</evidence>